<dbReference type="STRING" id="1036808.A0A0C3ERY1"/>
<feature type="non-terminal residue" evidence="1">
    <location>
        <position position="1"/>
    </location>
</feature>
<name>A0A0C3ERY1_9AGAM</name>
<accession>A0A0C3ERY1</accession>
<protein>
    <submittedName>
        <fullName evidence="1">Uncharacterized protein</fullName>
    </submittedName>
</protein>
<dbReference type="HOGENOM" id="CLU_2801114_0_0_1"/>
<dbReference type="EMBL" id="KN822004">
    <property type="protein sequence ID" value="KIM70879.1"/>
    <property type="molecule type" value="Genomic_DNA"/>
</dbReference>
<reference evidence="1 2" key="1">
    <citation type="submission" date="2014-04" db="EMBL/GenBank/DDBJ databases">
        <authorList>
            <consortium name="DOE Joint Genome Institute"/>
            <person name="Kuo A."/>
            <person name="Kohler A."/>
            <person name="Nagy L.G."/>
            <person name="Floudas D."/>
            <person name="Copeland A."/>
            <person name="Barry K.W."/>
            <person name="Cichocki N."/>
            <person name="Veneault-Fourrey C."/>
            <person name="LaButti K."/>
            <person name="Lindquist E.A."/>
            <person name="Lipzen A."/>
            <person name="Lundell T."/>
            <person name="Morin E."/>
            <person name="Murat C."/>
            <person name="Sun H."/>
            <person name="Tunlid A."/>
            <person name="Henrissat B."/>
            <person name="Grigoriev I.V."/>
            <person name="Hibbett D.S."/>
            <person name="Martin F."/>
            <person name="Nordberg H.P."/>
            <person name="Cantor M.N."/>
            <person name="Hua S.X."/>
        </authorList>
    </citation>
    <scope>NUCLEOTIDE SEQUENCE [LARGE SCALE GENOMIC DNA]</scope>
    <source>
        <strain evidence="1 2">Foug A</strain>
    </source>
</reference>
<evidence type="ECO:0000313" key="1">
    <source>
        <dbReference type="EMBL" id="KIM70879.1"/>
    </source>
</evidence>
<proteinExistence type="predicted"/>
<dbReference type="AlphaFoldDB" id="A0A0C3ERY1"/>
<organism evidence="1 2">
    <name type="scientific">Scleroderma citrinum Foug A</name>
    <dbReference type="NCBI Taxonomy" id="1036808"/>
    <lineage>
        <taxon>Eukaryota</taxon>
        <taxon>Fungi</taxon>
        <taxon>Dikarya</taxon>
        <taxon>Basidiomycota</taxon>
        <taxon>Agaricomycotina</taxon>
        <taxon>Agaricomycetes</taxon>
        <taxon>Agaricomycetidae</taxon>
        <taxon>Boletales</taxon>
        <taxon>Sclerodermatineae</taxon>
        <taxon>Sclerodermataceae</taxon>
        <taxon>Scleroderma</taxon>
    </lineage>
</organism>
<evidence type="ECO:0000313" key="2">
    <source>
        <dbReference type="Proteomes" id="UP000053989"/>
    </source>
</evidence>
<dbReference type="Proteomes" id="UP000053989">
    <property type="component" value="Unassembled WGS sequence"/>
</dbReference>
<dbReference type="InParanoid" id="A0A0C3ERY1"/>
<reference evidence="2" key="2">
    <citation type="submission" date="2015-01" db="EMBL/GenBank/DDBJ databases">
        <title>Evolutionary Origins and Diversification of the Mycorrhizal Mutualists.</title>
        <authorList>
            <consortium name="DOE Joint Genome Institute"/>
            <consortium name="Mycorrhizal Genomics Consortium"/>
            <person name="Kohler A."/>
            <person name="Kuo A."/>
            <person name="Nagy L.G."/>
            <person name="Floudas D."/>
            <person name="Copeland A."/>
            <person name="Barry K.W."/>
            <person name="Cichocki N."/>
            <person name="Veneault-Fourrey C."/>
            <person name="LaButti K."/>
            <person name="Lindquist E.A."/>
            <person name="Lipzen A."/>
            <person name="Lundell T."/>
            <person name="Morin E."/>
            <person name="Murat C."/>
            <person name="Riley R."/>
            <person name="Ohm R."/>
            <person name="Sun H."/>
            <person name="Tunlid A."/>
            <person name="Henrissat B."/>
            <person name="Grigoriev I.V."/>
            <person name="Hibbett D.S."/>
            <person name="Martin F."/>
        </authorList>
    </citation>
    <scope>NUCLEOTIDE SEQUENCE [LARGE SCALE GENOMIC DNA]</scope>
    <source>
        <strain evidence="2">Foug A</strain>
    </source>
</reference>
<gene>
    <name evidence="1" type="ORF">SCLCIDRAFT_100952</name>
</gene>
<keyword evidence="2" id="KW-1185">Reference proteome</keyword>
<dbReference type="OrthoDB" id="2684391at2759"/>
<sequence>NERPFYATRAHGFEPRYTLFTCMDEMVSAYAAAVKCSHPVAKCSEAMGDEVKFTSLINIPLTSLTTCT</sequence>